<organism evidence="2 3">
    <name type="scientific">Tenacibaculum larymnensis</name>
    <dbReference type="NCBI Taxonomy" id="2878201"/>
    <lineage>
        <taxon>Bacteria</taxon>
        <taxon>Pseudomonadati</taxon>
        <taxon>Bacteroidota</taxon>
        <taxon>Flavobacteriia</taxon>
        <taxon>Flavobacteriales</taxon>
        <taxon>Flavobacteriaceae</taxon>
        <taxon>Tenacibaculum</taxon>
    </lineage>
</organism>
<evidence type="ECO:0000313" key="2">
    <source>
        <dbReference type="EMBL" id="MDE1208440.1"/>
    </source>
</evidence>
<feature type="transmembrane region" description="Helical" evidence="1">
    <location>
        <begin position="87"/>
        <end position="110"/>
    </location>
</feature>
<dbReference type="Proteomes" id="UP001149303">
    <property type="component" value="Unassembled WGS sequence"/>
</dbReference>
<keyword evidence="3" id="KW-1185">Reference proteome</keyword>
<evidence type="ECO:0000313" key="3">
    <source>
        <dbReference type="Proteomes" id="UP001149303"/>
    </source>
</evidence>
<feature type="transmembrane region" description="Helical" evidence="1">
    <location>
        <begin position="122"/>
        <end position="140"/>
    </location>
</feature>
<reference evidence="2" key="1">
    <citation type="submission" date="2021-09" db="EMBL/GenBank/DDBJ databases">
        <authorList>
            <person name="Smyrli M."/>
        </authorList>
    </citation>
    <scope>NUCLEOTIDE SEQUENCE</scope>
    <source>
        <strain evidence="2">LAR25</strain>
    </source>
</reference>
<keyword evidence="1" id="KW-0812">Transmembrane</keyword>
<feature type="transmembrane region" description="Helical" evidence="1">
    <location>
        <begin position="6"/>
        <end position="27"/>
    </location>
</feature>
<protein>
    <submittedName>
        <fullName evidence="2">Uncharacterized protein</fullName>
    </submittedName>
</protein>
<dbReference type="RefSeq" id="WP_274641401.1">
    <property type="nucleotide sequence ID" value="NZ_JAIWJY010000017.1"/>
</dbReference>
<accession>A0A9X4EUD0</accession>
<dbReference type="EMBL" id="JAIWJY010000017">
    <property type="protein sequence ID" value="MDE1208440.1"/>
    <property type="molecule type" value="Genomic_DNA"/>
</dbReference>
<feature type="transmembrane region" description="Helical" evidence="1">
    <location>
        <begin position="152"/>
        <end position="173"/>
    </location>
</feature>
<dbReference type="AlphaFoldDB" id="A0A9X4EUD0"/>
<comment type="caution">
    <text evidence="2">The sequence shown here is derived from an EMBL/GenBank/DDBJ whole genome shotgun (WGS) entry which is preliminary data.</text>
</comment>
<proteinExistence type="predicted"/>
<keyword evidence="1" id="KW-0472">Membrane</keyword>
<name>A0A9X4EUD0_9FLAO</name>
<gene>
    <name evidence="2" type="ORF">LCI24_16710</name>
</gene>
<keyword evidence="1" id="KW-1133">Transmembrane helix</keyword>
<feature type="transmembrane region" description="Helical" evidence="1">
    <location>
        <begin position="48"/>
        <end position="67"/>
    </location>
</feature>
<evidence type="ECO:0000256" key="1">
    <source>
        <dbReference type="SAM" id="Phobius"/>
    </source>
</evidence>
<sequence length="184" mass="21273">MIFFKIILPSIICTLIIVTTQISIEYYPISFGLVLGLINWKNYKFNPYLGLFFTIIISFVCFLLAYISFPLLSTILKPLLGEDLSSFISIEIAAFVIGPLLVFFSYSYIFNYPKKSIITRNIILGVIIILVFVSTLFFILPDSKITTLLKDIKLRHYTIWQIVMALGIQLIIYQKEIFFRLKSL</sequence>